<feature type="transmembrane region" description="Helical" evidence="6">
    <location>
        <begin position="159"/>
        <end position="178"/>
    </location>
</feature>
<keyword evidence="4 6" id="KW-1133">Transmembrane helix</keyword>
<feature type="transmembrane region" description="Helical" evidence="6">
    <location>
        <begin position="261"/>
        <end position="283"/>
    </location>
</feature>
<feature type="transmembrane region" description="Helical" evidence="6">
    <location>
        <begin position="303"/>
        <end position="321"/>
    </location>
</feature>
<dbReference type="Proteomes" id="UP000315891">
    <property type="component" value="Chromosome"/>
</dbReference>
<gene>
    <name evidence="8" type="ORF">FNZ56_08510</name>
</gene>
<evidence type="ECO:0000313" key="8">
    <source>
        <dbReference type="EMBL" id="QDQ73914.1"/>
    </source>
</evidence>
<feature type="transmembrane region" description="Helical" evidence="6">
    <location>
        <begin position="328"/>
        <end position="347"/>
    </location>
</feature>
<dbReference type="InterPro" id="IPR004752">
    <property type="entry name" value="AmpG_permease/AT-1"/>
</dbReference>
<feature type="transmembrane region" description="Helical" evidence="6">
    <location>
        <begin position="20"/>
        <end position="43"/>
    </location>
</feature>
<dbReference type="InterPro" id="IPR011701">
    <property type="entry name" value="MFS"/>
</dbReference>
<dbReference type="AlphaFoldDB" id="A0A516V5W0"/>
<evidence type="ECO:0000256" key="2">
    <source>
        <dbReference type="ARBA" id="ARBA00022448"/>
    </source>
</evidence>
<dbReference type="RefSeq" id="WP_143879425.1">
    <property type="nucleotide sequence ID" value="NZ_BAABLZ010000001.1"/>
</dbReference>
<dbReference type="NCBIfam" id="TIGR00901">
    <property type="entry name" value="2A0125"/>
    <property type="match status" value="1"/>
</dbReference>
<dbReference type="Gene3D" id="1.20.1250.20">
    <property type="entry name" value="MFS general substrate transporter like domains"/>
    <property type="match status" value="2"/>
</dbReference>
<protein>
    <submittedName>
        <fullName evidence="8">AmpG family muropeptide MFS transporter</fullName>
    </submittedName>
</protein>
<sequence>MNAVFSRWRQSLGVYANPKVRAMLFLGFASGLPFSLVLTTLSARLRQAGIDRTTIGYFSLVGLAYSLKYFWAPVVDRLPLPVLGRLGRRRSWMLLAQLGIVAGLVLMAMADPALDAVRVAWLAVFTAFCSATQDIAVDAYRIEAAETRDQGAMAAAYQIGYQVALITAGAGALTAAAGYGWQASYLIMATCGLVGIATTLFIAEPSESMDRASTLGDEPLVQRFLQHSTDWPTWLRGGAAWFIGAVVCPFADFFQRNGLKVGVPILLLIVCYRLNYTTMGVAANTFYLDMGFTLDQIALVSKLYGVIMTMLGAVLAGVLIRRMGVAKTMLLGLVALSVANLLYAHMAAIKPGIAWLATVVSADNVANGIAGTSFIAYMSSLTSARYTATQYALFGTLWSLPAKSIASQWGKVVDAYGYPAFFVYTALIALPAILLVLWQIRRLRMTAVTGDA</sequence>
<dbReference type="PANTHER" id="PTHR12778">
    <property type="entry name" value="SOLUTE CARRIER FAMILY 33 ACETYL-COA TRANSPORTER -RELATED"/>
    <property type="match status" value="1"/>
</dbReference>
<dbReference type="SUPFAM" id="SSF103473">
    <property type="entry name" value="MFS general substrate transporter"/>
    <property type="match status" value="1"/>
</dbReference>
<dbReference type="OrthoDB" id="9787815at2"/>
<evidence type="ECO:0000256" key="5">
    <source>
        <dbReference type="ARBA" id="ARBA00023136"/>
    </source>
</evidence>
<accession>A0A516V5W0</accession>
<evidence type="ECO:0000256" key="1">
    <source>
        <dbReference type="ARBA" id="ARBA00004141"/>
    </source>
</evidence>
<feature type="transmembrane region" description="Helical" evidence="6">
    <location>
        <begin position="185"/>
        <end position="203"/>
    </location>
</feature>
<evidence type="ECO:0000256" key="4">
    <source>
        <dbReference type="ARBA" id="ARBA00022989"/>
    </source>
</evidence>
<feature type="transmembrane region" description="Helical" evidence="6">
    <location>
        <begin position="55"/>
        <end position="72"/>
    </location>
</feature>
<reference evidence="8 9" key="1">
    <citation type="submission" date="2019-07" db="EMBL/GenBank/DDBJ databases">
        <title>Lysobacter weifangensis sp. nov., isolated from bensulfuron-methyl contaminated farmland soil.</title>
        <authorList>
            <person name="Zhao H."/>
        </authorList>
    </citation>
    <scope>NUCLEOTIDE SEQUENCE [LARGE SCALE GENOMIC DNA]</scope>
    <source>
        <strain evidence="8 9">CC-Bw-6</strain>
    </source>
</reference>
<dbReference type="Pfam" id="PF07690">
    <property type="entry name" value="MFS_1"/>
    <property type="match status" value="1"/>
</dbReference>
<evidence type="ECO:0000259" key="7">
    <source>
        <dbReference type="PROSITE" id="PS50850"/>
    </source>
</evidence>
<keyword evidence="5 6" id="KW-0472">Membrane</keyword>
<dbReference type="PANTHER" id="PTHR12778:SF10">
    <property type="entry name" value="MAJOR FACILITATOR SUPERFAMILY DOMAIN-CONTAINING PROTEIN 3"/>
    <property type="match status" value="1"/>
</dbReference>
<evidence type="ECO:0000256" key="6">
    <source>
        <dbReference type="SAM" id="Phobius"/>
    </source>
</evidence>
<feature type="transmembrane region" description="Helical" evidence="6">
    <location>
        <begin position="416"/>
        <end position="438"/>
    </location>
</feature>
<dbReference type="GO" id="GO:0016020">
    <property type="term" value="C:membrane"/>
    <property type="evidence" value="ECO:0007669"/>
    <property type="project" value="UniProtKB-SubCell"/>
</dbReference>
<keyword evidence="2" id="KW-0813">Transport</keyword>
<keyword evidence="3 6" id="KW-0812">Transmembrane</keyword>
<keyword evidence="9" id="KW-1185">Reference proteome</keyword>
<feature type="domain" description="Major facilitator superfamily (MFS) profile" evidence="7">
    <location>
        <begin position="19"/>
        <end position="444"/>
    </location>
</feature>
<dbReference type="PROSITE" id="PS50850">
    <property type="entry name" value="MFS"/>
    <property type="match status" value="1"/>
</dbReference>
<dbReference type="GO" id="GO:0022857">
    <property type="term" value="F:transmembrane transporter activity"/>
    <property type="evidence" value="ECO:0007669"/>
    <property type="project" value="InterPro"/>
</dbReference>
<proteinExistence type="predicted"/>
<evidence type="ECO:0000313" key="9">
    <source>
        <dbReference type="Proteomes" id="UP000315891"/>
    </source>
</evidence>
<dbReference type="InterPro" id="IPR020846">
    <property type="entry name" value="MFS_dom"/>
</dbReference>
<evidence type="ECO:0000256" key="3">
    <source>
        <dbReference type="ARBA" id="ARBA00022692"/>
    </source>
</evidence>
<name>A0A516V5W0_9GAMM</name>
<organism evidence="8 9">
    <name type="scientific">Pseudoluteimonas lycopersici</name>
    <dbReference type="NCBI Taxonomy" id="1324796"/>
    <lineage>
        <taxon>Bacteria</taxon>
        <taxon>Pseudomonadati</taxon>
        <taxon>Pseudomonadota</taxon>
        <taxon>Gammaproteobacteria</taxon>
        <taxon>Lysobacterales</taxon>
        <taxon>Lysobacteraceae</taxon>
        <taxon>Pseudoluteimonas</taxon>
    </lineage>
</organism>
<feature type="transmembrane region" description="Helical" evidence="6">
    <location>
        <begin position="92"/>
        <end position="110"/>
    </location>
</feature>
<dbReference type="InterPro" id="IPR036259">
    <property type="entry name" value="MFS_trans_sf"/>
</dbReference>
<dbReference type="EMBL" id="CP041742">
    <property type="protein sequence ID" value="QDQ73914.1"/>
    <property type="molecule type" value="Genomic_DNA"/>
</dbReference>
<feature type="transmembrane region" description="Helical" evidence="6">
    <location>
        <begin position="234"/>
        <end position="254"/>
    </location>
</feature>
<comment type="subcellular location">
    <subcellularLocation>
        <location evidence="1">Membrane</location>
        <topology evidence="1">Multi-pass membrane protein</topology>
    </subcellularLocation>
</comment>